<protein>
    <recommendedName>
        <fullName evidence="4">DUF4386 domain-containing protein</fullName>
    </recommendedName>
</protein>
<keyword evidence="1" id="KW-0812">Transmembrane</keyword>
<keyword evidence="1" id="KW-1133">Transmembrane helix</keyword>
<proteinExistence type="predicted"/>
<feature type="transmembrane region" description="Helical" evidence="1">
    <location>
        <begin position="72"/>
        <end position="105"/>
    </location>
</feature>
<evidence type="ECO:0000313" key="2">
    <source>
        <dbReference type="EMBL" id="QPM68139.1"/>
    </source>
</evidence>
<name>A0A7T1ALI7_ATRLM</name>
<keyword evidence="1" id="KW-0472">Membrane</keyword>
<feature type="transmembrane region" description="Helical" evidence="1">
    <location>
        <begin position="30"/>
        <end position="52"/>
    </location>
</feature>
<evidence type="ECO:0008006" key="4">
    <source>
        <dbReference type="Google" id="ProtNLM"/>
    </source>
</evidence>
<dbReference type="RefSeq" id="WP_218113298.1">
    <property type="nucleotide sequence ID" value="NZ_CP065383.1"/>
</dbReference>
<feature type="transmembrane region" description="Helical" evidence="1">
    <location>
        <begin position="137"/>
        <end position="157"/>
    </location>
</feature>
<reference evidence="2 3" key="1">
    <citation type="journal article" date="2021" name="Nat. Commun.">
        <title>Isolation of a member of the candidate phylum Atribacteria reveals a unique cell membrane structure.</title>
        <authorList>
            <person name="Taiki K."/>
            <person name="Nobu M.K."/>
            <person name="Kusada H."/>
            <person name="Meng X.-Y."/>
            <person name="Hosoki N."/>
            <person name="Uematsu K."/>
            <person name="Yoshioka H."/>
            <person name="Kamagata Y."/>
            <person name="Tamaki H."/>
        </authorList>
    </citation>
    <scope>NUCLEOTIDE SEQUENCE [LARGE SCALE GENOMIC DNA]</scope>
    <source>
        <strain evidence="2 3">RT761</strain>
    </source>
</reference>
<dbReference type="KEGG" id="alam:RT761_01353"/>
<keyword evidence="3" id="KW-1185">Reference proteome</keyword>
<dbReference type="EMBL" id="CP065383">
    <property type="protein sequence ID" value="QPM68139.1"/>
    <property type="molecule type" value="Genomic_DNA"/>
</dbReference>
<evidence type="ECO:0000313" key="3">
    <source>
        <dbReference type="Proteomes" id="UP000594463"/>
    </source>
</evidence>
<dbReference type="AlphaFoldDB" id="A0A7T1ALI7"/>
<sequence>MDLLLIVDYALLGLVFLALWAALKRFNQSFMAIALILELVAITTYFASTAAFEMLSLSNQYLIATTDAERSVLLAAGQTILVIWVGTAFNVSYILSAIALLIVSIIMVRNPIFSKTTAYMGILASLLMFVPPTAGSMGVFLSLISLIPTAIWLILIARKFFQLGRRE</sequence>
<gene>
    <name evidence="2" type="ORF">RT761_01353</name>
</gene>
<dbReference type="Proteomes" id="UP000594463">
    <property type="component" value="Chromosome"/>
</dbReference>
<accession>A0A7T1ALI7</accession>
<evidence type="ECO:0000256" key="1">
    <source>
        <dbReference type="SAM" id="Phobius"/>
    </source>
</evidence>
<organism evidence="2 3">
    <name type="scientific">Atribacter laminatus</name>
    <dbReference type="NCBI Taxonomy" id="2847778"/>
    <lineage>
        <taxon>Bacteria</taxon>
        <taxon>Pseudomonadati</taxon>
        <taxon>Atribacterota</taxon>
        <taxon>Atribacteria</taxon>
        <taxon>Atribacterales</taxon>
        <taxon>Atribacteraceae</taxon>
        <taxon>Atribacter</taxon>
    </lineage>
</organism>
<feature type="transmembrane region" description="Helical" evidence="1">
    <location>
        <begin position="112"/>
        <end position="131"/>
    </location>
</feature>
<feature type="transmembrane region" description="Helical" evidence="1">
    <location>
        <begin position="6"/>
        <end position="23"/>
    </location>
</feature>